<feature type="transmembrane region" description="Helical" evidence="13">
    <location>
        <begin position="182"/>
        <end position="200"/>
    </location>
</feature>
<protein>
    <recommendedName>
        <fullName evidence="11">Rhomboid-type serine protease 2</fullName>
        <ecNumber evidence="4">3.4.21.105</ecNumber>
    </recommendedName>
    <alternativeName>
        <fullName evidence="12">Rhomboid protein 2</fullName>
    </alternativeName>
</protein>
<dbReference type="GO" id="GO:0005794">
    <property type="term" value="C:Golgi apparatus"/>
    <property type="evidence" value="ECO:0007669"/>
    <property type="project" value="UniProtKB-SubCell"/>
</dbReference>
<comment type="catalytic activity">
    <reaction evidence="1">
        <text>Cleaves type-1 transmembrane domains using a catalytic dyad composed of serine and histidine that are contributed by different transmembrane domains.</text>
        <dbReference type="EC" id="3.4.21.105"/>
    </reaction>
</comment>
<evidence type="ECO:0000256" key="2">
    <source>
        <dbReference type="ARBA" id="ARBA00004257"/>
    </source>
</evidence>
<sequence length="275" mass="30163">MDFNSHISNLQKFIPAGSKYPPALTIGLVVFLTFLYLLDFVVPVNDTIALSPRALTSIDLNRLSLYPLGHLSIFHLVFNLLAIVTPLSIFERRHGTVYTGVVLNLLAVFTALLYCVLGLVFYPDAKVLGASAWVFSFSGFFAYKESLIKPTYTISPSYSLPTIATPLVPILIIAILVPGSSLLGHLFGLAAGYALAYGVFTKLVPPSNVIEFIEQKADRLIQLIPSVFVYYREVDAKHIRTQDDYVSVLDNDVLPVTEEHVPGATFQGQGQVLGV</sequence>
<feature type="domain" description="Peptidase S54 rhomboid" evidence="14">
    <location>
        <begin position="61"/>
        <end position="200"/>
    </location>
</feature>
<dbReference type="EMBL" id="JAEUBG010001060">
    <property type="protein sequence ID" value="KAH3686979.1"/>
    <property type="molecule type" value="Genomic_DNA"/>
</dbReference>
<dbReference type="PANTHER" id="PTHR43066:SF1">
    <property type="entry name" value="RHOMBOID PROTEIN 2"/>
    <property type="match status" value="1"/>
</dbReference>
<evidence type="ECO:0000256" key="9">
    <source>
        <dbReference type="ARBA" id="ARBA00023136"/>
    </source>
</evidence>
<dbReference type="OrthoDB" id="10257275at2759"/>
<dbReference type="GO" id="GO:0004252">
    <property type="term" value="F:serine-type endopeptidase activity"/>
    <property type="evidence" value="ECO:0007669"/>
    <property type="project" value="InterPro"/>
</dbReference>
<reference evidence="15" key="1">
    <citation type="journal article" date="2021" name="Open Biol.">
        <title>Shared evolutionary footprints suggest mitochondrial oxidative damage underlies multiple complex I losses in fungi.</title>
        <authorList>
            <person name="Schikora-Tamarit M.A."/>
            <person name="Marcet-Houben M."/>
            <person name="Nosek J."/>
            <person name="Gabaldon T."/>
        </authorList>
    </citation>
    <scope>NUCLEOTIDE SEQUENCE</scope>
    <source>
        <strain evidence="15">CBS2887</strain>
    </source>
</reference>
<comment type="subcellular location">
    <subcellularLocation>
        <location evidence="2">Golgi apparatus</location>
        <location evidence="2">cis-Golgi network membrane</location>
        <topology evidence="2">Multi-pass membrane protein</topology>
    </subcellularLocation>
</comment>
<dbReference type="GO" id="GO:0006508">
    <property type="term" value="P:proteolysis"/>
    <property type="evidence" value="ECO:0007669"/>
    <property type="project" value="UniProtKB-KW"/>
</dbReference>
<feature type="transmembrane region" description="Helical" evidence="13">
    <location>
        <begin position="20"/>
        <end position="38"/>
    </location>
</feature>
<feature type="transmembrane region" description="Helical" evidence="13">
    <location>
        <begin position="155"/>
        <end position="176"/>
    </location>
</feature>
<dbReference type="GO" id="GO:0016020">
    <property type="term" value="C:membrane"/>
    <property type="evidence" value="ECO:0007669"/>
    <property type="project" value="InterPro"/>
</dbReference>
<evidence type="ECO:0000256" key="1">
    <source>
        <dbReference type="ARBA" id="ARBA00000156"/>
    </source>
</evidence>
<organism evidence="15 16">
    <name type="scientific">Wickerhamomyces pijperi</name>
    <name type="common">Yeast</name>
    <name type="synonym">Pichia pijperi</name>
    <dbReference type="NCBI Taxonomy" id="599730"/>
    <lineage>
        <taxon>Eukaryota</taxon>
        <taxon>Fungi</taxon>
        <taxon>Dikarya</taxon>
        <taxon>Ascomycota</taxon>
        <taxon>Saccharomycotina</taxon>
        <taxon>Saccharomycetes</taxon>
        <taxon>Phaffomycetales</taxon>
        <taxon>Wickerhamomycetaceae</taxon>
        <taxon>Wickerhamomyces</taxon>
    </lineage>
</organism>
<keyword evidence="5" id="KW-0645">Protease</keyword>
<keyword evidence="9 13" id="KW-0472">Membrane</keyword>
<dbReference type="InterPro" id="IPR022764">
    <property type="entry name" value="Peptidase_S54_rhomboid_dom"/>
</dbReference>
<evidence type="ECO:0000256" key="11">
    <source>
        <dbReference type="ARBA" id="ARBA00039804"/>
    </source>
</evidence>
<dbReference type="Gene3D" id="1.20.1540.10">
    <property type="entry name" value="Rhomboid-like"/>
    <property type="match status" value="1"/>
</dbReference>
<keyword evidence="8 13" id="KW-1133">Transmembrane helix</keyword>
<evidence type="ECO:0000256" key="12">
    <source>
        <dbReference type="ARBA" id="ARBA00042081"/>
    </source>
</evidence>
<dbReference type="EC" id="3.4.21.105" evidence="4"/>
<dbReference type="Pfam" id="PF01694">
    <property type="entry name" value="Rhomboid"/>
    <property type="match status" value="1"/>
</dbReference>
<feature type="transmembrane region" description="Helical" evidence="13">
    <location>
        <begin position="97"/>
        <end position="121"/>
    </location>
</feature>
<comment type="function">
    <text evidence="10">Probable rhomboid-type serine protease that catalyzes intramembrane proteolysis.</text>
</comment>
<dbReference type="AlphaFoldDB" id="A0A9P8QCM9"/>
<dbReference type="SUPFAM" id="SSF144091">
    <property type="entry name" value="Rhomboid-like"/>
    <property type="match status" value="1"/>
</dbReference>
<dbReference type="InterPro" id="IPR035952">
    <property type="entry name" value="Rhomboid-like_sf"/>
</dbReference>
<keyword evidence="16" id="KW-1185">Reference proteome</keyword>
<dbReference type="PANTHER" id="PTHR43066">
    <property type="entry name" value="RHOMBOID-RELATED PROTEIN"/>
    <property type="match status" value="1"/>
</dbReference>
<evidence type="ECO:0000256" key="6">
    <source>
        <dbReference type="ARBA" id="ARBA00022692"/>
    </source>
</evidence>
<keyword evidence="6 13" id="KW-0812">Transmembrane</keyword>
<comment type="caution">
    <text evidence="15">The sequence shown here is derived from an EMBL/GenBank/DDBJ whole genome shotgun (WGS) entry which is preliminary data.</text>
</comment>
<evidence type="ECO:0000256" key="8">
    <source>
        <dbReference type="ARBA" id="ARBA00022989"/>
    </source>
</evidence>
<comment type="similarity">
    <text evidence="3">Belongs to the peptidase S54 family.</text>
</comment>
<evidence type="ECO:0000256" key="4">
    <source>
        <dbReference type="ARBA" id="ARBA00013039"/>
    </source>
</evidence>
<evidence type="ECO:0000313" key="15">
    <source>
        <dbReference type="EMBL" id="KAH3686979.1"/>
    </source>
</evidence>
<feature type="transmembrane region" description="Helical" evidence="13">
    <location>
        <begin position="127"/>
        <end position="143"/>
    </location>
</feature>
<evidence type="ECO:0000256" key="5">
    <source>
        <dbReference type="ARBA" id="ARBA00022670"/>
    </source>
</evidence>
<feature type="transmembrane region" description="Helical" evidence="13">
    <location>
        <begin position="68"/>
        <end position="90"/>
    </location>
</feature>
<evidence type="ECO:0000313" key="16">
    <source>
        <dbReference type="Proteomes" id="UP000774326"/>
    </source>
</evidence>
<evidence type="ECO:0000256" key="13">
    <source>
        <dbReference type="SAM" id="Phobius"/>
    </source>
</evidence>
<proteinExistence type="inferred from homology"/>
<keyword evidence="7" id="KW-0378">Hydrolase</keyword>
<evidence type="ECO:0000256" key="3">
    <source>
        <dbReference type="ARBA" id="ARBA00009045"/>
    </source>
</evidence>
<dbReference type="Proteomes" id="UP000774326">
    <property type="component" value="Unassembled WGS sequence"/>
</dbReference>
<gene>
    <name evidence="15" type="ORF">WICPIJ_002048</name>
</gene>
<evidence type="ECO:0000256" key="7">
    <source>
        <dbReference type="ARBA" id="ARBA00022801"/>
    </source>
</evidence>
<evidence type="ECO:0000259" key="14">
    <source>
        <dbReference type="Pfam" id="PF01694"/>
    </source>
</evidence>
<accession>A0A9P8QCM9</accession>
<evidence type="ECO:0000256" key="10">
    <source>
        <dbReference type="ARBA" id="ARBA00037147"/>
    </source>
</evidence>
<name>A0A9P8QCM9_WICPI</name>
<reference evidence="15" key="2">
    <citation type="submission" date="2021-01" db="EMBL/GenBank/DDBJ databases">
        <authorList>
            <person name="Schikora-Tamarit M.A."/>
        </authorList>
    </citation>
    <scope>NUCLEOTIDE SEQUENCE</scope>
    <source>
        <strain evidence="15">CBS2887</strain>
    </source>
</reference>